<name>A0A6A6C696_ZASCE</name>
<evidence type="ECO:0000313" key="3">
    <source>
        <dbReference type="Proteomes" id="UP000799537"/>
    </source>
</evidence>
<gene>
    <name evidence="2" type="ORF">M409DRAFT_58318</name>
</gene>
<keyword evidence="3" id="KW-1185">Reference proteome</keyword>
<dbReference type="GeneID" id="54567149"/>
<accession>A0A6A6C696</accession>
<reference evidence="2" key="1">
    <citation type="journal article" date="2020" name="Stud. Mycol.">
        <title>101 Dothideomycetes genomes: a test case for predicting lifestyles and emergence of pathogens.</title>
        <authorList>
            <person name="Haridas S."/>
            <person name="Albert R."/>
            <person name="Binder M."/>
            <person name="Bloem J."/>
            <person name="Labutti K."/>
            <person name="Salamov A."/>
            <person name="Andreopoulos B."/>
            <person name="Baker S."/>
            <person name="Barry K."/>
            <person name="Bills G."/>
            <person name="Bluhm B."/>
            <person name="Cannon C."/>
            <person name="Castanera R."/>
            <person name="Culley D."/>
            <person name="Daum C."/>
            <person name="Ezra D."/>
            <person name="Gonzalez J."/>
            <person name="Henrissat B."/>
            <person name="Kuo A."/>
            <person name="Liang C."/>
            <person name="Lipzen A."/>
            <person name="Lutzoni F."/>
            <person name="Magnuson J."/>
            <person name="Mondo S."/>
            <person name="Nolan M."/>
            <person name="Ohm R."/>
            <person name="Pangilinan J."/>
            <person name="Park H.-J."/>
            <person name="Ramirez L."/>
            <person name="Alfaro M."/>
            <person name="Sun H."/>
            <person name="Tritt A."/>
            <person name="Yoshinaga Y."/>
            <person name="Zwiers L.-H."/>
            <person name="Turgeon B."/>
            <person name="Goodwin S."/>
            <person name="Spatafora J."/>
            <person name="Crous P."/>
            <person name="Grigoriev I."/>
        </authorList>
    </citation>
    <scope>NUCLEOTIDE SEQUENCE</scope>
    <source>
        <strain evidence="2">ATCC 36951</strain>
    </source>
</reference>
<organism evidence="2 3">
    <name type="scientific">Zasmidium cellare ATCC 36951</name>
    <dbReference type="NCBI Taxonomy" id="1080233"/>
    <lineage>
        <taxon>Eukaryota</taxon>
        <taxon>Fungi</taxon>
        <taxon>Dikarya</taxon>
        <taxon>Ascomycota</taxon>
        <taxon>Pezizomycotina</taxon>
        <taxon>Dothideomycetes</taxon>
        <taxon>Dothideomycetidae</taxon>
        <taxon>Mycosphaerellales</taxon>
        <taxon>Mycosphaerellaceae</taxon>
        <taxon>Zasmidium</taxon>
    </lineage>
</organism>
<feature type="region of interest" description="Disordered" evidence="1">
    <location>
        <begin position="92"/>
        <end position="128"/>
    </location>
</feature>
<evidence type="ECO:0000313" key="2">
    <source>
        <dbReference type="EMBL" id="KAF2162581.1"/>
    </source>
</evidence>
<dbReference type="OrthoDB" id="10303894at2759"/>
<feature type="compositionally biased region" description="Polar residues" evidence="1">
    <location>
        <begin position="93"/>
        <end position="108"/>
    </location>
</feature>
<dbReference type="RefSeq" id="XP_033663470.1">
    <property type="nucleotide sequence ID" value="XM_033813877.1"/>
</dbReference>
<dbReference type="Proteomes" id="UP000799537">
    <property type="component" value="Unassembled WGS sequence"/>
</dbReference>
<sequence>MCRTIITLLDCGHREVGPLFRCDMAVASRPRGYPYDDGRIVVCQPNEIHNINQKSFCEECVGEMIQRLLTAACQTCRRNIVTRMGEAVLDTLPQGQEAANQQGASSGPDTAEHQGADAESDTATLCHW</sequence>
<evidence type="ECO:0000256" key="1">
    <source>
        <dbReference type="SAM" id="MobiDB-lite"/>
    </source>
</evidence>
<protein>
    <submittedName>
        <fullName evidence="2">Uncharacterized protein</fullName>
    </submittedName>
</protein>
<proteinExistence type="predicted"/>
<dbReference type="AlphaFoldDB" id="A0A6A6C696"/>
<dbReference type="EMBL" id="ML993613">
    <property type="protein sequence ID" value="KAF2162581.1"/>
    <property type="molecule type" value="Genomic_DNA"/>
</dbReference>